<keyword evidence="11" id="KW-1185">Reference proteome</keyword>
<feature type="transmembrane region" description="Helical" evidence="8">
    <location>
        <begin position="208"/>
        <end position="233"/>
    </location>
</feature>
<feature type="transmembrane region" description="Helical" evidence="8">
    <location>
        <begin position="135"/>
        <end position="156"/>
    </location>
</feature>
<accession>A0ABT9NL65</accession>
<evidence type="ECO:0000256" key="4">
    <source>
        <dbReference type="ARBA" id="ARBA00022692"/>
    </source>
</evidence>
<comment type="similarity">
    <text evidence="2">Belongs to the CPA3 antiporters (TC 2.A.63) subunit D family.</text>
</comment>
<keyword evidence="3" id="KW-1003">Cell membrane</keyword>
<evidence type="ECO:0000256" key="7">
    <source>
        <dbReference type="RuleBase" id="RU000320"/>
    </source>
</evidence>
<proteinExistence type="inferred from homology"/>
<evidence type="ECO:0000313" key="10">
    <source>
        <dbReference type="EMBL" id="MDP9820967.1"/>
    </source>
</evidence>
<feature type="transmembrane region" description="Helical" evidence="8">
    <location>
        <begin position="273"/>
        <end position="296"/>
    </location>
</feature>
<dbReference type="PANTHER" id="PTHR42703">
    <property type="entry name" value="NADH DEHYDROGENASE"/>
    <property type="match status" value="1"/>
</dbReference>
<dbReference type="PANTHER" id="PTHR42703:SF1">
    <property type="entry name" value="NA(+)_H(+) ANTIPORTER SUBUNIT D1"/>
    <property type="match status" value="1"/>
</dbReference>
<dbReference type="Pfam" id="PF00361">
    <property type="entry name" value="Proton_antipo_M"/>
    <property type="match status" value="1"/>
</dbReference>
<feature type="transmembrane region" description="Helical" evidence="8">
    <location>
        <begin position="168"/>
        <end position="188"/>
    </location>
</feature>
<feature type="transmembrane region" description="Helical" evidence="8">
    <location>
        <begin position="371"/>
        <end position="393"/>
    </location>
</feature>
<gene>
    <name evidence="10" type="ORF">J2S59_000776</name>
</gene>
<dbReference type="InterPro" id="IPR001750">
    <property type="entry name" value="ND/Mrp_TM"/>
</dbReference>
<keyword evidence="5 8" id="KW-1133">Transmembrane helix</keyword>
<reference evidence="10 11" key="1">
    <citation type="submission" date="2023-07" db="EMBL/GenBank/DDBJ databases">
        <title>Sequencing the genomes of 1000 actinobacteria strains.</title>
        <authorList>
            <person name="Klenk H.-P."/>
        </authorList>
    </citation>
    <scope>NUCLEOTIDE SEQUENCE [LARGE SCALE GENOMIC DNA]</scope>
    <source>
        <strain evidence="10 11">GD13</strain>
    </source>
</reference>
<feature type="transmembrane region" description="Helical" evidence="8">
    <location>
        <begin position="36"/>
        <end position="54"/>
    </location>
</feature>
<feature type="transmembrane region" description="Helical" evidence="8">
    <location>
        <begin position="475"/>
        <end position="497"/>
    </location>
</feature>
<feature type="transmembrane region" description="Helical" evidence="8">
    <location>
        <begin position="303"/>
        <end position="324"/>
    </location>
</feature>
<evidence type="ECO:0000256" key="8">
    <source>
        <dbReference type="SAM" id="Phobius"/>
    </source>
</evidence>
<sequence length="523" mass="52560">MPAPNAESALPLLVAIPLLVAGLVAAARGTSLIARSLVVAVLVGQITVAAVLLGATAEGEVLAHGVAGWPAGIAIPFVVDTLTALMLLGTSFVTLVCVAFAMASGVGARPLFPALVLVLVAGVNGALLTADLFNLFVFVEVMLLPSYGLLVLARRGRGTARSVVGSRIYVTVNLFVSTVFLAGVALVYGTAGTVNLAELAGAGRESGWTAAALAICLFALSMKAGAVPAYGWLTRSYPTTAPAVTALFSALHTKVAIYAVYRIYAVAFDGDTRFLWVGVAVFSVTMVIGVLGAAGADTMRAILAYNMVRGTGFILLGVALFSVAGLGAGIYYLLHHMVVTASLLLAVGAVEVRYGTGRLGGVVGVARREPLLAAAFAVGALSLAGLPPFSGFVAKLAIVMAALDAGQVVAAVVVLAVSLVTLLSVVRIWNGVFANGGPEPETAGQTGVEALPAPEIGGGTAVLTAPKQAQASPRVGAALTVPAVILALTSLVMGLGAEGLLALTGVAAEGLADPSAYVEAVLR</sequence>
<dbReference type="Proteomes" id="UP001240447">
    <property type="component" value="Unassembled WGS sequence"/>
</dbReference>
<comment type="subcellular location">
    <subcellularLocation>
        <location evidence="1">Cell membrane</location>
        <topology evidence="1">Multi-pass membrane protein</topology>
    </subcellularLocation>
    <subcellularLocation>
        <location evidence="7">Membrane</location>
        <topology evidence="7">Multi-pass membrane protein</topology>
    </subcellularLocation>
</comment>
<evidence type="ECO:0000313" key="11">
    <source>
        <dbReference type="Proteomes" id="UP001240447"/>
    </source>
</evidence>
<dbReference type="NCBIfam" id="NF006238">
    <property type="entry name" value="PRK08375.1-4"/>
    <property type="match status" value="1"/>
</dbReference>
<evidence type="ECO:0000256" key="1">
    <source>
        <dbReference type="ARBA" id="ARBA00004651"/>
    </source>
</evidence>
<dbReference type="EMBL" id="JAUSQM010000001">
    <property type="protein sequence ID" value="MDP9820967.1"/>
    <property type="molecule type" value="Genomic_DNA"/>
</dbReference>
<feature type="transmembrane region" description="Helical" evidence="8">
    <location>
        <begin position="405"/>
        <end position="426"/>
    </location>
</feature>
<feature type="transmembrane region" description="Helical" evidence="8">
    <location>
        <begin position="330"/>
        <end position="350"/>
    </location>
</feature>
<keyword evidence="6 8" id="KW-0472">Membrane</keyword>
<dbReference type="InterPro" id="IPR050586">
    <property type="entry name" value="CPA3_Na-H_Antiporter_D"/>
</dbReference>
<dbReference type="RefSeq" id="WP_068122813.1">
    <property type="nucleotide sequence ID" value="NZ_CCXJ01000608.1"/>
</dbReference>
<name>A0ABT9NL65_9ACTN</name>
<keyword evidence="4 7" id="KW-0812">Transmembrane</keyword>
<evidence type="ECO:0000256" key="3">
    <source>
        <dbReference type="ARBA" id="ARBA00022475"/>
    </source>
</evidence>
<organism evidence="10 11">
    <name type="scientific">Nocardioides massiliensis</name>
    <dbReference type="NCBI Taxonomy" id="1325935"/>
    <lineage>
        <taxon>Bacteria</taxon>
        <taxon>Bacillati</taxon>
        <taxon>Actinomycetota</taxon>
        <taxon>Actinomycetes</taxon>
        <taxon>Propionibacteriales</taxon>
        <taxon>Nocardioidaceae</taxon>
        <taxon>Nocardioides</taxon>
    </lineage>
</organism>
<evidence type="ECO:0000256" key="5">
    <source>
        <dbReference type="ARBA" id="ARBA00022989"/>
    </source>
</evidence>
<protein>
    <submittedName>
        <fullName evidence="10">Multicomponent Na+:H+ antiporter subunit D</fullName>
    </submittedName>
</protein>
<feature type="transmembrane region" description="Helical" evidence="8">
    <location>
        <begin position="61"/>
        <end position="79"/>
    </location>
</feature>
<comment type="caution">
    <text evidence="10">The sequence shown here is derived from an EMBL/GenBank/DDBJ whole genome shotgun (WGS) entry which is preliminary data.</text>
</comment>
<feature type="transmembrane region" description="Helical" evidence="8">
    <location>
        <begin position="240"/>
        <end position="261"/>
    </location>
</feature>
<feature type="domain" description="NADH:quinone oxidoreductase/Mrp antiporter transmembrane" evidence="9">
    <location>
        <begin position="131"/>
        <end position="417"/>
    </location>
</feature>
<evidence type="ECO:0000259" key="9">
    <source>
        <dbReference type="Pfam" id="PF00361"/>
    </source>
</evidence>
<evidence type="ECO:0000256" key="2">
    <source>
        <dbReference type="ARBA" id="ARBA00005346"/>
    </source>
</evidence>
<evidence type="ECO:0000256" key="6">
    <source>
        <dbReference type="ARBA" id="ARBA00023136"/>
    </source>
</evidence>